<reference evidence="1 2" key="1">
    <citation type="submission" date="2016-02" db="EMBL/GenBank/DDBJ databases">
        <authorList>
            <person name="Wen L."/>
            <person name="He K."/>
            <person name="Yang H."/>
        </authorList>
    </citation>
    <scope>NUCLEOTIDE SEQUENCE [LARGE SCALE GENOMIC DNA]</scope>
    <source>
        <strain evidence="1 2">CD09_2</strain>
    </source>
</reference>
<dbReference type="EMBL" id="LSTR01000040">
    <property type="protein sequence ID" value="OAH42747.1"/>
    <property type="molecule type" value="Genomic_DNA"/>
</dbReference>
<accession>A0A177JPB5</accession>
<proteinExistence type="predicted"/>
<evidence type="ECO:0000313" key="2">
    <source>
        <dbReference type="Proteomes" id="UP000077262"/>
    </source>
</evidence>
<evidence type="ECO:0000313" key="1">
    <source>
        <dbReference type="EMBL" id="OAH42747.1"/>
    </source>
</evidence>
<comment type="caution">
    <text evidence="1">The sequence shown here is derived from an EMBL/GenBank/DDBJ whole genome shotgun (WGS) entry which is preliminary data.</text>
</comment>
<gene>
    <name evidence="1" type="ORF">AX777_05785</name>
</gene>
<dbReference type="OrthoDB" id="7478577at2"/>
<sequence>MMQQYLTRFNKLKDGDYARADSYVALWDHARHVGGNLDEPSYHIASYMYGAIEQMKKFDKEPTAWGFGLYTTAQGTLNEADYWLETKTLLLPFHAKDRAKKRQELHEAAEKLGYAHVIFDTISSKGEPTVSIIVPLTEAINAKQYARLVTVLGFELGHWRAAKGYSAMTHLVHVDQNCVVESYDGAILAPKAKIKETAKMYQNIDKDYFCAAGPRAIPHLVEPTFTSHDGLFEWTPTETEKAIQTADQLLATIGVKLN</sequence>
<dbReference type="Proteomes" id="UP000077262">
    <property type="component" value="Unassembled WGS sequence"/>
</dbReference>
<dbReference type="AlphaFoldDB" id="A0A177JPB5"/>
<dbReference type="RefSeq" id="WP_063976596.1">
    <property type="nucleotide sequence ID" value="NZ_LSTR01000040.1"/>
</dbReference>
<organism evidence="1 2">
    <name type="scientific">Sphingobium yanoikuyae</name>
    <name type="common">Sphingomonas yanoikuyae</name>
    <dbReference type="NCBI Taxonomy" id="13690"/>
    <lineage>
        <taxon>Bacteria</taxon>
        <taxon>Pseudomonadati</taxon>
        <taxon>Pseudomonadota</taxon>
        <taxon>Alphaproteobacteria</taxon>
        <taxon>Sphingomonadales</taxon>
        <taxon>Sphingomonadaceae</taxon>
        <taxon>Sphingobium</taxon>
    </lineage>
</organism>
<name>A0A177JPB5_SPHYA</name>
<protein>
    <submittedName>
        <fullName evidence="1">Uncharacterized protein</fullName>
    </submittedName>
</protein>